<dbReference type="PANTHER" id="PTHR34580">
    <property type="match status" value="1"/>
</dbReference>
<sequence>MAHHRGEGTKTTRFFDLMNLLSSAPRSRRDLAERLGVSFSTITRYLQDLERMGYPLEYGRGSRGEALVSLKKVELPFSREEIVWLYNAALLMAAHLDRECALAAGMLAKIADRLTVAPSWFRALLREEADRMRSRRPSSPPVDEIFNTVSRAWLEGTMIELTYQAPHKPEKTYLCGILGIRPNLVGRSYYLITWCPELGDLRTFRVDRIRRVRQQGFTRFEPPRGIDLTARLSSAWNVWWGEEEEEVVLRFSRDVAYRVVETQWHEREEKAPQADGSIIWRARISEPREMLPWIRGWGKDVEVLSPQWLRENLAQEARAMYELYWGKCGEK</sequence>
<dbReference type="InterPro" id="IPR026881">
    <property type="entry name" value="WYL_dom"/>
</dbReference>
<dbReference type="GO" id="GO:0006355">
    <property type="term" value="P:regulation of DNA-templated transcription"/>
    <property type="evidence" value="ECO:0007669"/>
    <property type="project" value="UniProtKB-ARBA"/>
</dbReference>
<name>G0GE00_WINT7</name>
<evidence type="ECO:0000259" key="2">
    <source>
        <dbReference type="Pfam" id="PF13280"/>
    </source>
</evidence>
<evidence type="ECO:0000259" key="1">
    <source>
        <dbReference type="Pfam" id="PF08279"/>
    </source>
</evidence>
<organism evidence="4 5">
    <name type="scientific">Winmispira thermophila (strain ATCC 700085 / DSM 6578 / Z-1203)</name>
    <name type="common">Spirochaeta thermophila</name>
    <dbReference type="NCBI Taxonomy" id="869211"/>
    <lineage>
        <taxon>Bacteria</taxon>
        <taxon>Pseudomonadati</taxon>
        <taxon>Spirochaetota</taxon>
        <taxon>Spirochaetia</taxon>
        <taxon>Winmispirales</taxon>
        <taxon>Winmispiraceae</taxon>
        <taxon>Winmispira</taxon>
    </lineage>
</organism>
<dbReference type="OrthoDB" id="369264at2"/>
<dbReference type="Pfam" id="PF13280">
    <property type="entry name" value="WYL"/>
    <property type="match status" value="1"/>
</dbReference>
<dbReference type="InterPro" id="IPR036388">
    <property type="entry name" value="WH-like_DNA-bd_sf"/>
</dbReference>
<feature type="domain" description="Helix-turn-helix type 11" evidence="1">
    <location>
        <begin position="16"/>
        <end position="61"/>
    </location>
</feature>
<dbReference type="PANTHER" id="PTHR34580:SF1">
    <property type="entry name" value="PROTEIN PAFC"/>
    <property type="match status" value="1"/>
</dbReference>
<evidence type="ECO:0000259" key="3">
    <source>
        <dbReference type="Pfam" id="PF25583"/>
    </source>
</evidence>
<dbReference type="SUPFAM" id="SSF46785">
    <property type="entry name" value="Winged helix' DNA-binding domain"/>
    <property type="match status" value="1"/>
</dbReference>
<dbReference type="InterPro" id="IPR051534">
    <property type="entry name" value="CBASS_pafABC_assoc_protein"/>
</dbReference>
<evidence type="ECO:0000313" key="4">
    <source>
        <dbReference type="EMBL" id="AEJ60632.1"/>
    </source>
</evidence>
<dbReference type="Pfam" id="PF08279">
    <property type="entry name" value="HTH_11"/>
    <property type="match status" value="1"/>
</dbReference>
<feature type="domain" description="WYL" evidence="2">
    <location>
        <begin position="144"/>
        <end position="213"/>
    </location>
</feature>
<dbReference type="Gene3D" id="1.10.10.10">
    <property type="entry name" value="Winged helix-like DNA-binding domain superfamily/Winged helix DNA-binding domain"/>
    <property type="match status" value="1"/>
</dbReference>
<dbReference type="KEGG" id="stq:Spith_0346"/>
<accession>G0GE00</accession>
<keyword evidence="5" id="KW-1185">Reference proteome</keyword>
<dbReference type="CDD" id="cd00090">
    <property type="entry name" value="HTH_ARSR"/>
    <property type="match status" value="1"/>
</dbReference>
<dbReference type="Proteomes" id="UP000007254">
    <property type="component" value="Chromosome"/>
</dbReference>
<dbReference type="InterPro" id="IPR011991">
    <property type="entry name" value="ArsR-like_HTH"/>
</dbReference>
<dbReference type="Pfam" id="PF25583">
    <property type="entry name" value="WCX"/>
    <property type="match status" value="1"/>
</dbReference>
<proteinExistence type="predicted"/>
<dbReference type="InterPro" id="IPR013196">
    <property type="entry name" value="HTH_11"/>
</dbReference>
<dbReference type="STRING" id="869211.Spith_0346"/>
<dbReference type="InterPro" id="IPR036390">
    <property type="entry name" value="WH_DNA-bd_sf"/>
</dbReference>
<protein>
    <recommendedName>
        <fullName evidence="6">Transcriptional regulator</fullName>
    </recommendedName>
</protein>
<evidence type="ECO:0000313" key="5">
    <source>
        <dbReference type="Proteomes" id="UP000007254"/>
    </source>
</evidence>
<dbReference type="InterPro" id="IPR057727">
    <property type="entry name" value="WCX_dom"/>
</dbReference>
<dbReference type="PROSITE" id="PS52050">
    <property type="entry name" value="WYL"/>
    <property type="match status" value="1"/>
</dbReference>
<dbReference type="AlphaFoldDB" id="G0GE00"/>
<reference evidence="4 5" key="1">
    <citation type="submission" date="2011-06" db="EMBL/GenBank/DDBJ databases">
        <title>The complete genome of Spirochaeta thermophila DSM 6578.</title>
        <authorList>
            <consortium name="US DOE Joint Genome Institute (JGI-PGF)"/>
            <person name="Lucas S."/>
            <person name="Lapidus A."/>
            <person name="Bruce D."/>
            <person name="Goodwin L."/>
            <person name="Pitluck S."/>
            <person name="Peters L."/>
            <person name="Kyrpides N."/>
            <person name="Mavromatis K."/>
            <person name="Ivanova N."/>
            <person name="Mikailova N."/>
            <person name="Pagani I."/>
            <person name="Chertkov O."/>
            <person name="Detter J.C."/>
            <person name="Tapia R."/>
            <person name="Han C."/>
            <person name="Land M."/>
            <person name="Hauser L."/>
            <person name="Markowitz V."/>
            <person name="Cheng J.-F."/>
            <person name="Hugenholtz P."/>
            <person name="Woyke T."/>
            <person name="Wu D."/>
            <person name="Spring S."/>
            <person name="Merkhoffer B."/>
            <person name="Schneider S."/>
            <person name="Klenk H.-P."/>
            <person name="Eisen J.A."/>
        </authorList>
    </citation>
    <scope>NUCLEOTIDE SEQUENCE [LARGE SCALE GENOMIC DNA]</scope>
    <source>
        <strain evidence="5">ATCC 700085 / DSM 6578 / Z-1203</strain>
    </source>
</reference>
<feature type="domain" description="WCX" evidence="3">
    <location>
        <begin position="244"/>
        <end position="320"/>
    </location>
</feature>
<dbReference type="HOGENOM" id="CLU_041141_4_0_12"/>
<dbReference type="EMBL" id="CP002903">
    <property type="protein sequence ID" value="AEJ60632.1"/>
    <property type="molecule type" value="Genomic_DNA"/>
</dbReference>
<gene>
    <name evidence="4" type="ordered locus">Spith_0346</name>
</gene>
<evidence type="ECO:0008006" key="6">
    <source>
        <dbReference type="Google" id="ProtNLM"/>
    </source>
</evidence>
<dbReference type="RefSeq" id="WP_014624031.1">
    <property type="nucleotide sequence ID" value="NC_017583.1"/>
</dbReference>